<accession>A0A0G0WFK4</accession>
<comment type="caution">
    <text evidence="1">The sequence shown here is derived from an EMBL/GenBank/DDBJ whole genome shotgun (WGS) entry which is preliminary data.</text>
</comment>
<organism evidence="1 2">
    <name type="scientific">Candidatus Daviesbacteria bacterium GW2011_GWB1_41_5</name>
    <dbReference type="NCBI Taxonomy" id="1618429"/>
    <lineage>
        <taxon>Bacteria</taxon>
        <taxon>Candidatus Daviesiibacteriota</taxon>
    </lineage>
</organism>
<evidence type="ECO:0000313" key="1">
    <source>
        <dbReference type="EMBL" id="KKS11695.1"/>
    </source>
</evidence>
<evidence type="ECO:0000313" key="2">
    <source>
        <dbReference type="Proteomes" id="UP000034753"/>
    </source>
</evidence>
<protein>
    <submittedName>
        <fullName evidence="1">Uncharacterized protein</fullName>
    </submittedName>
</protein>
<sequence>MRPEHKALGEYYFHGKTIDESAKSAGLDSSELEKLVQDINKKSIPALQEFYAKGGSHGYIADKYGLNRNELYAFMSRHKLNKNYEDEESKIKIMALAETQNLPL</sequence>
<dbReference type="AlphaFoldDB" id="A0A0G0WFK4"/>
<dbReference type="Proteomes" id="UP000034753">
    <property type="component" value="Unassembled WGS sequence"/>
</dbReference>
<gene>
    <name evidence="1" type="ORF">UU67_C0067G0008</name>
</gene>
<proteinExistence type="predicted"/>
<dbReference type="EMBL" id="LCBN01000067">
    <property type="protein sequence ID" value="KKS11695.1"/>
    <property type="molecule type" value="Genomic_DNA"/>
</dbReference>
<name>A0A0G0WFK4_9BACT</name>
<reference evidence="1 2" key="1">
    <citation type="journal article" date="2015" name="Nature">
        <title>rRNA introns, odd ribosomes, and small enigmatic genomes across a large radiation of phyla.</title>
        <authorList>
            <person name="Brown C.T."/>
            <person name="Hug L.A."/>
            <person name="Thomas B.C."/>
            <person name="Sharon I."/>
            <person name="Castelle C.J."/>
            <person name="Singh A."/>
            <person name="Wilkins M.J."/>
            <person name="Williams K.H."/>
            <person name="Banfield J.F."/>
        </authorList>
    </citation>
    <scope>NUCLEOTIDE SEQUENCE [LARGE SCALE GENOMIC DNA]</scope>
</reference>